<dbReference type="SMART" id="SM00369">
    <property type="entry name" value="LRR_TYP"/>
    <property type="match status" value="4"/>
</dbReference>
<evidence type="ECO:0000313" key="7">
    <source>
        <dbReference type="Proteomes" id="UP000318571"/>
    </source>
</evidence>
<gene>
    <name evidence="6" type="ORF">TCAL_05821</name>
</gene>
<dbReference type="InterPro" id="IPR001611">
    <property type="entry name" value="Leu-rich_rpt"/>
</dbReference>
<evidence type="ECO:0000256" key="1">
    <source>
        <dbReference type="ARBA" id="ARBA00022614"/>
    </source>
</evidence>
<evidence type="ECO:0000256" key="4">
    <source>
        <dbReference type="SAM" id="SignalP"/>
    </source>
</evidence>
<keyword evidence="7" id="KW-1185">Reference proteome</keyword>
<dbReference type="PROSITE" id="PS50835">
    <property type="entry name" value="IG_LIKE"/>
    <property type="match status" value="1"/>
</dbReference>
<feature type="signal peptide" evidence="4">
    <location>
        <begin position="1"/>
        <end position="29"/>
    </location>
</feature>
<comment type="caution">
    <text evidence="6">The sequence shown here is derived from an EMBL/GenBank/DDBJ whole genome shotgun (WGS) entry which is preliminary data.</text>
</comment>
<evidence type="ECO:0000313" key="6">
    <source>
        <dbReference type="EMBL" id="TRY73838.1"/>
    </source>
</evidence>
<dbReference type="InterPro" id="IPR032675">
    <property type="entry name" value="LRR_dom_sf"/>
</dbReference>
<dbReference type="STRING" id="6832.A0A553P829"/>
<dbReference type="InterPro" id="IPR003591">
    <property type="entry name" value="Leu-rich_rpt_typical-subtyp"/>
</dbReference>
<dbReference type="SUPFAM" id="SSF48726">
    <property type="entry name" value="Immunoglobulin"/>
    <property type="match status" value="1"/>
</dbReference>
<feature type="chain" id="PRO_5021987770" description="Ig-like domain-containing protein" evidence="4">
    <location>
        <begin position="30"/>
        <end position="330"/>
    </location>
</feature>
<keyword evidence="2 4" id="KW-0732">Signal</keyword>
<sequence length="330" mass="37055">MMRGEDEVMRRLSVIVLIVLSTCLGGNQADFSDQCPAACNCKWANGKREADCTNAGFTAVPTHLHHEIQILRMSGNYVRKLGKDVFKNVGLLNLQRIFMNNCHVQEVHVDAFKDLKIMVELDLSHNNITYLAPNTFHGNERLQTLSVNHNQIGALNSYQFPDLRHLKTIDFSHNFIEDVDQKTFLNLGASVESVQFNNNQLKTLGEAVFLPLTNLKSLQLHSNPWACDCKLKNFRDWVVQRGLYTYPTACVEPERLTEKLWSDVANKDFACKPEIHVPQSVVFSQPGANVTLSCYIAGSPRPDAKWVLKVGSLGLRSLDGRTESAQSKLG</sequence>
<feature type="domain" description="Ig-like" evidence="5">
    <location>
        <begin position="273"/>
        <end position="306"/>
    </location>
</feature>
<dbReference type="Proteomes" id="UP000318571">
    <property type="component" value="Chromosome 3"/>
</dbReference>
<dbReference type="FunFam" id="3.80.10.10:FF:000082">
    <property type="entry name" value="Leucine-rich repeat-containing 24"/>
    <property type="match status" value="1"/>
</dbReference>
<dbReference type="PANTHER" id="PTHR24366">
    <property type="entry name" value="IG(IMMUNOGLOBULIN) AND LRR(LEUCINE RICH REPEAT) DOMAINS"/>
    <property type="match status" value="1"/>
</dbReference>
<keyword evidence="1" id="KW-0433">Leucine-rich repeat</keyword>
<evidence type="ECO:0000256" key="2">
    <source>
        <dbReference type="ARBA" id="ARBA00022729"/>
    </source>
</evidence>
<dbReference type="PANTHER" id="PTHR24366:SF87">
    <property type="entry name" value="KEKKON 6, ISOFORM B"/>
    <property type="match status" value="1"/>
</dbReference>
<evidence type="ECO:0000259" key="5">
    <source>
        <dbReference type="PROSITE" id="PS50835"/>
    </source>
</evidence>
<dbReference type="AlphaFoldDB" id="A0A553P829"/>
<dbReference type="InterPro" id="IPR000483">
    <property type="entry name" value="Cys-rich_flank_reg_C"/>
</dbReference>
<name>A0A553P829_TIGCA</name>
<proteinExistence type="predicted"/>
<dbReference type="PROSITE" id="PS51450">
    <property type="entry name" value="LRR"/>
    <property type="match status" value="1"/>
</dbReference>
<organism evidence="6 7">
    <name type="scientific">Tigriopus californicus</name>
    <name type="common">Marine copepod</name>
    <dbReference type="NCBI Taxonomy" id="6832"/>
    <lineage>
        <taxon>Eukaryota</taxon>
        <taxon>Metazoa</taxon>
        <taxon>Ecdysozoa</taxon>
        <taxon>Arthropoda</taxon>
        <taxon>Crustacea</taxon>
        <taxon>Multicrustacea</taxon>
        <taxon>Hexanauplia</taxon>
        <taxon>Copepoda</taxon>
        <taxon>Harpacticoida</taxon>
        <taxon>Harpacticidae</taxon>
        <taxon>Tigriopus</taxon>
    </lineage>
</organism>
<keyword evidence="3" id="KW-0677">Repeat</keyword>
<dbReference type="OMA" id="CNCKWAN"/>
<accession>A0A553P829</accession>
<evidence type="ECO:0000256" key="3">
    <source>
        <dbReference type="ARBA" id="ARBA00022737"/>
    </source>
</evidence>
<dbReference type="Pfam" id="PF13855">
    <property type="entry name" value="LRR_8"/>
    <property type="match status" value="2"/>
</dbReference>
<dbReference type="Gene3D" id="3.80.10.10">
    <property type="entry name" value="Ribonuclease Inhibitor"/>
    <property type="match status" value="2"/>
</dbReference>
<dbReference type="InterPro" id="IPR036179">
    <property type="entry name" value="Ig-like_dom_sf"/>
</dbReference>
<dbReference type="SMART" id="SM00082">
    <property type="entry name" value="LRRCT"/>
    <property type="match status" value="1"/>
</dbReference>
<protein>
    <recommendedName>
        <fullName evidence="5">Ig-like domain-containing protein</fullName>
    </recommendedName>
</protein>
<dbReference type="SUPFAM" id="SSF52058">
    <property type="entry name" value="L domain-like"/>
    <property type="match status" value="1"/>
</dbReference>
<dbReference type="InterPro" id="IPR007110">
    <property type="entry name" value="Ig-like_dom"/>
</dbReference>
<reference evidence="6 7" key="1">
    <citation type="journal article" date="2018" name="Nat. Ecol. Evol.">
        <title>Genomic signatures of mitonuclear coevolution across populations of Tigriopus californicus.</title>
        <authorList>
            <person name="Barreto F.S."/>
            <person name="Watson E.T."/>
            <person name="Lima T.G."/>
            <person name="Willett C.S."/>
            <person name="Edmands S."/>
            <person name="Li W."/>
            <person name="Burton R.S."/>
        </authorList>
    </citation>
    <scope>NUCLEOTIDE SEQUENCE [LARGE SCALE GENOMIC DNA]</scope>
    <source>
        <strain evidence="6 7">San Diego</strain>
    </source>
</reference>
<dbReference type="EMBL" id="VCGU01000007">
    <property type="protein sequence ID" value="TRY73838.1"/>
    <property type="molecule type" value="Genomic_DNA"/>
</dbReference>